<evidence type="ECO:0000259" key="1">
    <source>
        <dbReference type="PROSITE" id="PS51819"/>
    </source>
</evidence>
<proteinExistence type="predicted"/>
<comment type="caution">
    <text evidence="2">The sequence shown here is derived from an EMBL/GenBank/DDBJ whole genome shotgun (WGS) entry which is preliminary data.</text>
</comment>
<dbReference type="PANTHER" id="PTHR43279">
    <property type="entry name" value="CATECHOL-2,3-DIOXYGENASE"/>
    <property type="match status" value="1"/>
</dbReference>
<dbReference type="CDD" id="cd16359">
    <property type="entry name" value="VOC_BsCatE_like_C"/>
    <property type="match status" value="1"/>
</dbReference>
<sequence length="285" mass="31809">MTYQLNPETSLGIVKLKVSNIEDSIAFYERVIGLKTTRRTTVTASLSANGNDTLLELEQINTPYTGSHRGHTGLYHFALLVPSRKALGNILKHLIHSKIAIGQADHLVSEALYLSDPDHNGIEIYRDRPRSEWNYDQNDQVRMASDPIDWEGILAEAEQVPFQGLDEGTVMGHIHLHVSDLDKAYLYYCKLLGFSLESDWSANGALFVGAGRYHHHIGLNIWNGRGGKPLPEHATGIDYYTIRLANPDELATVVERLRNEGYAVQPNEAGYITKDPFGIGIQFAI</sequence>
<dbReference type="InterPro" id="IPR029068">
    <property type="entry name" value="Glyas_Bleomycin-R_OHBP_Dase"/>
</dbReference>
<dbReference type="Gene3D" id="3.10.180.10">
    <property type="entry name" value="2,3-Dihydroxybiphenyl 1,2-Dioxygenase, domain 1"/>
    <property type="match status" value="2"/>
</dbReference>
<keyword evidence="3" id="KW-1185">Reference proteome</keyword>
<name>A0ABW1V3V8_9BACL</name>
<dbReference type="EMBL" id="JBHSTE010000003">
    <property type="protein sequence ID" value="MFC6332901.1"/>
    <property type="molecule type" value="Genomic_DNA"/>
</dbReference>
<dbReference type="PANTHER" id="PTHR43279:SF1">
    <property type="entry name" value="CATECHOL-2,3-DIOXYGENASE"/>
    <property type="match status" value="1"/>
</dbReference>
<dbReference type="InterPro" id="IPR037523">
    <property type="entry name" value="VOC_core"/>
</dbReference>
<dbReference type="InterPro" id="IPR004360">
    <property type="entry name" value="Glyas_Fos-R_dOase_dom"/>
</dbReference>
<protein>
    <submittedName>
        <fullName evidence="2">VOC family protein</fullName>
    </submittedName>
</protein>
<organism evidence="2 3">
    <name type="scientific">Paenibacillus septentrionalis</name>
    <dbReference type="NCBI Taxonomy" id="429342"/>
    <lineage>
        <taxon>Bacteria</taxon>
        <taxon>Bacillati</taxon>
        <taxon>Bacillota</taxon>
        <taxon>Bacilli</taxon>
        <taxon>Bacillales</taxon>
        <taxon>Paenibacillaceae</taxon>
        <taxon>Paenibacillus</taxon>
    </lineage>
</organism>
<dbReference type="RefSeq" id="WP_379233815.1">
    <property type="nucleotide sequence ID" value="NZ_JBHSTE010000003.1"/>
</dbReference>
<feature type="domain" description="VOC" evidence="1">
    <location>
        <begin position="10"/>
        <end position="127"/>
    </location>
</feature>
<dbReference type="PROSITE" id="PS51819">
    <property type="entry name" value="VOC"/>
    <property type="match status" value="2"/>
</dbReference>
<feature type="domain" description="VOC" evidence="1">
    <location>
        <begin position="170"/>
        <end position="285"/>
    </location>
</feature>
<dbReference type="Proteomes" id="UP001596233">
    <property type="component" value="Unassembled WGS sequence"/>
</dbReference>
<evidence type="ECO:0000313" key="2">
    <source>
        <dbReference type="EMBL" id="MFC6332901.1"/>
    </source>
</evidence>
<reference evidence="3" key="1">
    <citation type="journal article" date="2019" name="Int. J. Syst. Evol. Microbiol.">
        <title>The Global Catalogue of Microorganisms (GCM) 10K type strain sequencing project: providing services to taxonomists for standard genome sequencing and annotation.</title>
        <authorList>
            <consortium name="The Broad Institute Genomics Platform"/>
            <consortium name="The Broad Institute Genome Sequencing Center for Infectious Disease"/>
            <person name="Wu L."/>
            <person name="Ma J."/>
        </authorList>
    </citation>
    <scope>NUCLEOTIDE SEQUENCE [LARGE SCALE GENOMIC DNA]</scope>
    <source>
        <strain evidence="3">PCU 280</strain>
    </source>
</reference>
<dbReference type="SUPFAM" id="SSF54593">
    <property type="entry name" value="Glyoxalase/Bleomycin resistance protein/Dihydroxybiphenyl dioxygenase"/>
    <property type="match status" value="2"/>
</dbReference>
<evidence type="ECO:0000313" key="3">
    <source>
        <dbReference type="Proteomes" id="UP001596233"/>
    </source>
</evidence>
<dbReference type="Pfam" id="PF00903">
    <property type="entry name" value="Glyoxalase"/>
    <property type="match status" value="2"/>
</dbReference>
<gene>
    <name evidence="2" type="ORF">ACFP56_09725</name>
</gene>
<accession>A0ABW1V3V8</accession>